<feature type="repeat" description="ANK" evidence="7">
    <location>
        <begin position="212"/>
        <end position="236"/>
    </location>
</feature>
<dbReference type="PANTHER" id="PTHR24198:SF165">
    <property type="entry name" value="ANKYRIN REPEAT-CONTAINING PROTEIN-RELATED"/>
    <property type="match status" value="1"/>
</dbReference>
<dbReference type="GO" id="GO:0046873">
    <property type="term" value="F:metal ion transmembrane transporter activity"/>
    <property type="evidence" value="ECO:0007669"/>
    <property type="project" value="InterPro"/>
</dbReference>
<feature type="transmembrane region" description="Helical" evidence="9">
    <location>
        <begin position="989"/>
        <end position="1011"/>
    </location>
</feature>
<evidence type="ECO:0000256" key="2">
    <source>
        <dbReference type="ARBA" id="ARBA00022692"/>
    </source>
</evidence>
<feature type="compositionally biased region" description="Polar residues" evidence="8">
    <location>
        <begin position="496"/>
        <end position="507"/>
    </location>
</feature>
<evidence type="ECO:0008006" key="12">
    <source>
        <dbReference type="Google" id="ProtNLM"/>
    </source>
</evidence>
<dbReference type="Proteomes" id="UP000813461">
    <property type="component" value="Unassembled WGS sequence"/>
</dbReference>
<gene>
    <name evidence="10" type="ORF">FB567DRAFT_569584</name>
</gene>
<dbReference type="PROSITE" id="PS50297">
    <property type="entry name" value="ANK_REP_REGION"/>
    <property type="match status" value="5"/>
</dbReference>
<dbReference type="SMART" id="SM00248">
    <property type="entry name" value="ANK"/>
    <property type="match status" value="6"/>
</dbReference>
<evidence type="ECO:0000256" key="1">
    <source>
        <dbReference type="ARBA" id="ARBA00004141"/>
    </source>
</evidence>
<dbReference type="PANTHER" id="PTHR24198">
    <property type="entry name" value="ANKYRIN REPEAT AND PROTEIN KINASE DOMAIN-CONTAINING PROTEIN"/>
    <property type="match status" value="1"/>
</dbReference>
<keyword evidence="2 9" id="KW-0812">Transmembrane</keyword>
<dbReference type="EMBL" id="JAGMVJ010000009">
    <property type="protein sequence ID" value="KAH7087591.1"/>
    <property type="molecule type" value="Genomic_DNA"/>
</dbReference>
<organism evidence="10 11">
    <name type="scientific">Paraphoma chrysanthemicola</name>
    <dbReference type="NCBI Taxonomy" id="798071"/>
    <lineage>
        <taxon>Eukaryota</taxon>
        <taxon>Fungi</taxon>
        <taxon>Dikarya</taxon>
        <taxon>Ascomycota</taxon>
        <taxon>Pezizomycotina</taxon>
        <taxon>Dothideomycetes</taxon>
        <taxon>Pleosporomycetidae</taxon>
        <taxon>Pleosporales</taxon>
        <taxon>Pleosporineae</taxon>
        <taxon>Phaeosphaeriaceae</taxon>
        <taxon>Paraphoma</taxon>
    </lineage>
</organism>
<dbReference type="Pfam" id="PF01544">
    <property type="entry name" value="CorA"/>
    <property type="match status" value="1"/>
</dbReference>
<sequence length="1191" mass="133509">MGRSPSRSSDGGERVEPRLLKAIEDKKHEDAVAIIEQAKAKSQPVDHLLRIGLMRAAERGNISIAEYLLKAGARPDGAPGGRLSPLFKAIEKNHVGIVQLLLKFGGNVDAQDKQGRTALMTAAWKNHFHIMNELLRCGADVNKKDNTGRNVLHNLAADKHCNWGRDVIAELLRQDIKVDGPEGQDESKRSPLHWAASTGKKELANVNAVEDREKTALHLAVAHGRDDIIEMLLIYGWTPLHNACQFGSVKIVKILLTAGADVNAKLLTGKTPLHVSAQEGHLDVVKDKFGITPFLLAAQSKNPARKDIVNTLAPSNQVEALSEDALGATNGFHATIVDFGNFHNNNKVSKKTVFELLYGRDPVNARKPAVNILPSDVKATNFRWIHLPANNMAWVEALLTKAFIEEGASDVEGFKALERSFSHQHRGQQTHSHFMRPFCQSTPRAPKHQDDSDLSDHGEQGPPQIIVNNGLGLSLDSVAGAQETTPLPHFPKTPVRTGTVSTDQTDWTEGKEAKGKTKEKTKKSSKWSGSRPAGKRTGGTDTPTKPTDHHSRRPNMSSSLNSSGHLRSPGSPGRKDPTSTAKGNIFAFMPYLHFETDRKRQEMQAAITRAELIKERSKHEGRIMKPVIQRASTYDEMLLRAHLTGSQVSLHVRRTLDQFFYHNIDTQSRDRDQVVYRYQCKSADERSVDPKIFMVDQLWMWTLGKDLIVTAFPQRWQQPRNDPLNVLDGIIEDINSKIRDPVKNVYDLALIISNRCSGVFDRHKIGDEDYQFLDMFESSIGDATEMETMLFKEFNTASAQASAWLQHHRRPNRFSRHLEAEGRQREHQNRRSMPHHTHTHALTDPPLKEEQFNYNDNSHAHAPLFVDKLLDIGAETDLLAEIKDIRDELNMIAKVLEDQRNVLPDLEASIIDIYVEERKNQQELKRRFKDMLKTIDTHIRDLERMDIQAERIYKSITDLLDLKQKHANAFEARFARDQAAGTARQSQTIMVFTIVTIIFLPLSFIAALFTINIQEFPHQPGASEPSLPLSFVSKYMFGIGLAISIPFIAIALSFDAIGDFFREVRRRFRDRRNGAVQRSDSHTRTIIDDDKIEYTVDMRALEQALSAGRSTVRPDGRRSIESYLNRGYGGGASLLPVTSRSTMRSGAKGDVLVSNGMTTVNGRLSAEVHSPVERISTGFRMRGSGDIERGT</sequence>
<dbReference type="AlphaFoldDB" id="A0A8K0R6K2"/>
<dbReference type="GO" id="GO:0016020">
    <property type="term" value="C:membrane"/>
    <property type="evidence" value="ECO:0007669"/>
    <property type="project" value="UniProtKB-SubCell"/>
</dbReference>
<feature type="region of interest" description="Disordered" evidence="8">
    <location>
        <begin position="483"/>
        <end position="582"/>
    </location>
</feature>
<keyword evidence="6 9" id="KW-0472">Membrane</keyword>
<name>A0A8K0R6K2_9PLEO</name>
<dbReference type="PROSITE" id="PS50088">
    <property type="entry name" value="ANK_REPEAT"/>
    <property type="match status" value="5"/>
</dbReference>
<dbReference type="InterPro" id="IPR002523">
    <property type="entry name" value="MgTranspt_CorA/ZnTranspt_ZntB"/>
</dbReference>
<keyword evidence="3" id="KW-0677">Repeat</keyword>
<feature type="region of interest" description="Disordered" evidence="8">
    <location>
        <begin position="437"/>
        <end position="469"/>
    </location>
</feature>
<feature type="repeat" description="ANK" evidence="7">
    <location>
        <begin position="268"/>
        <end position="286"/>
    </location>
</feature>
<evidence type="ECO:0000256" key="6">
    <source>
        <dbReference type="ARBA" id="ARBA00023136"/>
    </source>
</evidence>
<dbReference type="Gene3D" id="1.20.58.340">
    <property type="entry name" value="Magnesium transport protein CorA, transmembrane region"/>
    <property type="match status" value="1"/>
</dbReference>
<dbReference type="InterPro" id="IPR002110">
    <property type="entry name" value="Ankyrin_rpt"/>
</dbReference>
<feature type="compositionally biased region" description="Basic residues" evidence="8">
    <location>
        <begin position="830"/>
        <end position="839"/>
    </location>
</feature>
<feature type="compositionally biased region" description="Low complexity" evidence="8">
    <location>
        <begin position="554"/>
        <end position="569"/>
    </location>
</feature>
<feature type="compositionally biased region" description="Basic and acidic residues" evidence="8">
    <location>
        <begin position="447"/>
        <end position="459"/>
    </location>
</feature>
<evidence type="ECO:0000256" key="4">
    <source>
        <dbReference type="ARBA" id="ARBA00022989"/>
    </source>
</evidence>
<feature type="compositionally biased region" description="Basic and acidic residues" evidence="8">
    <location>
        <begin position="508"/>
        <end position="518"/>
    </location>
</feature>
<comment type="caution">
    <text evidence="10">The sequence shown here is derived from an EMBL/GenBank/DDBJ whole genome shotgun (WGS) entry which is preliminary data.</text>
</comment>
<evidence type="ECO:0000313" key="10">
    <source>
        <dbReference type="EMBL" id="KAH7087591.1"/>
    </source>
</evidence>
<keyword evidence="4 9" id="KW-1133">Transmembrane helix</keyword>
<keyword evidence="5 7" id="KW-0040">ANK repeat</keyword>
<evidence type="ECO:0000256" key="7">
    <source>
        <dbReference type="PROSITE-ProRule" id="PRU00023"/>
    </source>
</evidence>
<dbReference type="Pfam" id="PF12796">
    <property type="entry name" value="Ank_2"/>
    <property type="match status" value="3"/>
</dbReference>
<keyword evidence="11" id="KW-1185">Reference proteome</keyword>
<feature type="region of interest" description="Disordered" evidence="8">
    <location>
        <begin position="820"/>
        <end position="843"/>
    </location>
</feature>
<comment type="subcellular location">
    <subcellularLocation>
        <location evidence="1">Membrane</location>
        <topology evidence="1">Multi-pass membrane protein</topology>
    </subcellularLocation>
</comment>
<reference evidence="10" key="1">
    <citation type="journal article" date="2021" name="Nat. Commun.">
        <title>Genetic determinants of endophytism in the Arabidopsis root mycobiome.</title>
        <authorList>
            <person name="Mesny F."/>
            <person name="Miyauchi S."/>
            <person name="Thiergart T."/>
            <person name="Pickel B."/>
            <person name="Atanasova L."/>
            <person name="Karlsson M."/>
            <person name="Huettel B."/>
            <person name="Barry K.W."/>
            <person name="Haridas S."/>
            <person name="Chen C."/>
            <person name="Bauer D."/>
            <person name="Andreopoulos W."/>
            <person name="Pangilinan J."/>
            <person name="LaButti K."/>
            <person name="Riley R."/>
            <person name="Lipzen A."/>
            <person name="Clum A."/>
            <person name="Drula E."/>
            <person name="Henrissat B."/>
            <person name="Kohler A."/>
            <person name="Grigoriev I.V."/>
            <person name="Martin F.M."/>
            <person name="Hacquard S."/>
        </authorList>
    </citation>
    <scope>NUCLEOTIDE SEQUENCE</scope>
    <source>
        <strain evidence="10">MPI-SDFR-AT-0120</strain>
    </source>
</reference>
<feature type="compositionally biased region" description="Basic and acidic residues" evidence="8">
    <location>
        <begin position="820"/>
        <end position="829"/>
    </location>
</feature>
<dbReference type="OrthoDB" id="341259at2759"/>
<feature type="transmembrane region" description="Helical" evidence="9">
    <location>
        <begin position="1035"/>
        <end position="1061"/>
    </location>
</feature>
<dbReference type="InterPro" id="IPR036770">
    <property type="entry name" value="Ankyrin_rpt-contain_sf"/>
</dbReference>
<dbReference type="SUPFAM" id="SSF48403">
    <property type="entry name" value="Ankyrin repeat"/>
    <property type="match status" value="1"/>
</dbReference>
<evidence type="ECO:0000256" key="3">
    <source>
        <dbReference type="ARBA" id="ARBA00022737"/>
    </source>
</evidence>
<evidence type="ECO:0000256" key="9">
    <source>
        <dbReference type="SAM" id="Phobius"/>
    </source>
</evidence>
<protein>
    <recommendedName>
        <fullName evidence="12">Ankyrin repeat protein</fullName>
    </recommendedName>
</protein>
<dbReference type="SUPFAM" id="SSF144083">
    <property type="entry name" value="Magnesium transport protein CorA, transmembrane region"/>
    <property type="match status" value="1"/>
</dbReference>
<evidence type="ECO:0000313" key="11">
    <source>
        <dbReference type="Proteomes" id="UP000813461"/>
    </source>
</evidence>
<evidence type="ECO:0000256" key="8">
    <source>
        <dbReference type="SAM" id="MobiDB-lite"/>
    </source>
</evidence>
<dbReference type="Gene3D" id="1.25.40.20">
    <property type="entry name" value="Ankyrin repeat-containing domain"/>
    <property type="match status" value="3"/>
</dbReference>
<feature type="repeat" description="ANK" evidence="7">
    <location>
        <begin position="235"/>
        <end position="267"/>
    </location>
</feature>
<dbReference type="PRINTS" id="PR01415">
    <property type="entry name" value="ANKYRIN"/>
</dbReference>
<accession>A0A8K0R6K2</accession>
<evidence type="ECO:0000256" key="5">
    <source>
        <dbReference type="ARBA" id="ARBA00023043"/>
    </source>
</evidence>
<proteinExistence type="predicted"/>
<dbReference type="InterPro" id="IPR045863">
    <property type="entry name" value="CorA_TM1_TM2"/>
</dbReference>
<feature type="repeat" description="ANK" evidence="7">
    <location>
        <begin position="81"/>
        <end position="113"/>
    </location>
</feature>
<feature type="repeat" description="ANK" evidence="7">
    <location>
        <begin position="114"/>
        <end position="146"/>
    </location>
</feature>